<comment type="similarity">
    <text evidence="2">Belongs to the metallo-dependent hydrolases superfamily. Adenosine and AMP deaminases family.</text>
</comment>
<proteinExistence type="inferred from homology"/>
<reference evidence="7 8" key="1">
    <citation type="submission" date="2023-11" db="EMBL/GenBank/DDBJ databases">
        <title>Arctic aerobic anoxygenic photoheterotroph Sediminicoccus rosea KRV36 adapts its photosynthesis to long days of polar summer.</title>
        <authorList>
            <person name="Tomasch J."/>
            <person name="Kopejtka K."/>
            <person name="Bily T."/>
            <person name="Gardiner A.T."/>
            <person name="Gardian Z."/>
            <person name="Shivaramu S."/>
            <person name="Koblizek M."/>
            <person name="Engelhardt F."/>
            <person name="Kaftan D."/>
        </authorList>
    </citation>
    <scope>NUCLEOTIDE SEQUENCE [LARGE SCALE GENOMIC DNA]</scope>
    <source>
        <strain evidence="7 8">R-30</strain>
    </source>
</reference>
<gene>
    <name evidence="7" type="ORF">R9Z33_09995</name>
</gene>
<evidence type="ECO:0000259" key="6">
    <source>
        <dbReference type="Pfam" id="PF00962"/>
    </source>
</evidence>
<dbReference type="InterPro" id="IPR001365">
    <property type="entry name" value="A_deaminase_dom"/>
</dbReference>
<protein>
    <submittedName>
        <fullName evidence="7">Adenosine deaminase</fullName>
    </submittedName>
</protein>
<comment type="cofactor">
    <cofactor evidence="1">
        <name>Zn(2+)</name>
        <dbReference type="ChEBI" id="CHEBI:29105"/>
    </cofactor>
</comment>
<dbReference type="RefSeq" id="WP_318651146.1">
    <property type="nucleotide sequence ID" value="NZ_CP137852.1"/>
</dbReference>
<dbReference type="EMBL" id="CP137852">
    <property type="protein sequence ID" value="WPB87192.1"/>
    <property type="molecule type" value="Genomic_DNA"/>
</dbReference>
<evidence type="ECO:0000313" key="8">
    <source>
        <dbReference type="Proteomes" id="UP001305521"/>
    </source>
</evidence>
<dbReference type="Gene3D" id="3.20.20.140">
    <property type="entry name" value="Metal-dependent hydrolases"/>
    <property type="match status" value="1"/>
</dbReference>
<dbReference type="PANTHER" id="PTHR43114">
    <property type="entry name" value="ADENINE DEAMINASE"/>
    <property type="match status" value="1"/>
</dbReference>
<keyword evidence="8" id="KW-1185">Reference proteome</keyword>
<evidence type="ECO:0000256" key="4">
    <source>
        <dbReference type="ARBA" id="ARBA00022801"/>
    </source>
</evidence>
<evidence type="ECO:0000313" key="7">
    <source>
        <dbReference type="EMBL" id="WPB87192.1"/>
    </source>
</evidence>
<keyword evidence="4" id="KW-0378">Hydrolase</keyword>
<dbReference type="PANTHER" id="PTHR43114:SF6">
    <property type="entry name" value="ADENINE DEAMINASE"/>
    <property type="match status" value="1"/>
</dbReference>
<keyword evidence="5" id="KW-0862">Zinc</keyword>
<dbReference type="SUPFAM" id="SSF51556">
    <property type="entry name" value="Metallo-dependent hydrolases"/>
    <property type="match status" value="1"/>
</dbReference>
<dbReference type="InterPro" id="IPR006330">
    <property type="entry name" value="Ado/ade_deaminase"/>
</dbReference>
<organism evidence="7 8">
    <name type="scientific">Sediminicoccus rosea</name>
    <dbReference type="NCBI Taxonomy" id="1225128"/>
    <lineage>
        <taxon>Bacteria</taxon>
        <taxon>Pseudomonadati</taxon>
        <taxon>Pseudomonadota</taxon>
        <taxon>Alphaproteobacteria</taxon>
        <taxon>Acetobacterales</taxon>
        <taxon>Roseomonadaceae</taxon>
        <taxon>Sediminicoccus</taxon>
    </lineage>
</organism>
<sequence>MTERLETFCHALPKVDLHVHLLGAVRQSTFAEMAARCGMPAAEAESLYARDAKPKGVLHILRALESRILRDARDLHRIAYEHLQDAAAHGVRHSEIFWNPTGTAHLFSYAKGADAILAGFADAAADFGVSALLIPSIDREAPPEAATEVAEWMLAHRRDAIIGMGIDYRETDRPPELFWRAWRMAKQAGFKLTAHAGEFGCHPRNIATAIDLCEVDRIDHGYTVLEDPALTARCAERGILFTVVPTNSYYLRTLENWPEGHPLARMPEAGLLIHPNTDDPPLHQVTPTRCWRMMVEDFGFGLPDLRGFMLNGIRGSFLPEPARRHLEGAFAQEFDALAAEIFPQGSLA</sequence>
<keyword evidence="3" id="KW-0479">Metal-binding</keyword>
<dbReference type="Proteomes" id="UP001305521">
    <property type="component" value="Chromosome"/>
</dbReference>
<evidence type="ECO:0000256" key="5">
    <source>
        <dbReference type="ARBA" id="ARBA00022833"/>
    </source>
</evidence>
<dbReference type="Pfam" id="PF00962">
    <property type="entry name" value="A_deaminase"/>
    <property type="match status" value="1"/>
</dbReference>
<feature type="domain" description="Adenosine deaminase" evidence="6">
    <location>
        <begin position="13"/>
        <end position="326"/>
    </location>
</feature>
<evidence type="ECO:0000256" key="2">
    <source>
        <dbReference type="ARBA" id="ARBA00006676"/>
    </source>
</evidence>
<accession>A0ABZ0PP84</accession>
<evidence type="ECO:0000256" key="1">
    <source>
        <dbReference type="ARBA" id="ARBA00001947"/>
    </source>
</evidence>
<name>A0ABZ0PP84_9PROT</name>
<evidence type="ECO:0000256" key="3">
    <source>
        <dbReference type="ARBA" id="ARBA00022723"/>
    </source>
</evidence>
<dbReference type="InterPro" id="IPR032466">
    <property type="entry name" value="Metal_Hydrolase"/>
</dbReference>